<name>A0ABM5V188_9BURK</name>
<accession>A0ABM5V188</accession>
<feature type="chain" id="PRO_5047005056" evidence="1">
    <location>
        <begin position="29"/>
        <end position="191"/>
    </location>
</feature>
<keyword evidence="2" id="KW-0132">Cell division</keyword>
<keyword evidence="1" id="KW-0732">Signal</keyword>
<dbReference type="GO" id="GO:0051301">
    <property type="term" value="P:cell division"/>
    <property type="evidence" value="ECO:0007669"/>
    <property type="project" value="UniProtKB-KW"/>
</dbReference>
<evidence type="ECO:0000313" key="3">
    <source>
        <dbReference type="Proteomes" id="UP000063429"/>
    </source>
</evidence>
<keyword evidence="3" id="KW-1185">Reference proteome</keyword>
<dbReference type="Proteomes" id="UP000063429">
    <property type="component" value="Chromosome"/>
</dbReference>
<keyword evidence="2" id="KW-0131">Cell cycle</keyword>
<protein>
    <submittedName>
        <fullName evidence="2">Cell division protein FtsI</fullName>
    </submittedName>
</protein>
<gene>
    <name evidence="2" type="ORF">F506_11365</name>
</gene>
<organism evidence="2 3">
    <name type="scientific">Herbaspirillum hiltneri N3</name>
    <dbReference type="NCBI Taxonomy" id="1262470"/>
    <lineage>
        <taxon>Bacteria</taxon>
        <taxon>Pseudomonadati</taxon>
        <taxon>Pseudomonadota</taxon>
        <taxon>Betaproteobacteria</taxon>
        <taxon>Burkholderiales</taxon>
        <taxon>Oxalobacteraceae</taxon>
        <taxon>Herbaspirillum</taxon>
    </lineage>
</organism>
<dbReference type="EMBL" id="CP011409">
    <property type="protein sequence ID" value="AKZ63189.1"/>
    <property type="molecule type" value="Genomic_DNA"/>
</dbReference>
<reference evidence="3" key="1">
    <citation type="journal article" date="2015" name="Genome Announc.">
        <title>Complete Genome Sequence of Herbaspirillum hiltneri N3 (DSM 17495), Isolated from Surface-Sterilized Wheat Roots.</title>
        <authorList>
            <person name="Guizelini D."/>
            <person name="Saizaki P.M."/>
            <person name="Coimbra N.A."/>
            <person name="Weiss V.A."/>
            <person name="Faoro H."/>
            <person name="Sfeir M.Z."/>
            <person name="Baura V.A."/>
            <person name="Monteiro R.A."/>
            <person name="Chubatsu L.S."/>
            <person name="Souza E.M."/>
            <person name="Cruz L.M."/>
            <person name="Pedrosa F.O."/>
            <person name="Raittz R.T."/>
            <person name="Marchaukoski J.N."/>
            <person name="Steffens M.B."/>
        </authorList>
    </citation>
    <scope>NUCLEOTIDE SEQUENCE [LARGE SCALE GENOMIC DNA]</scope>
    <source>
        <strain evidence="3">N3</strain>
    </source>
</reference>
<feature type="signal peptide" evidence="1">
    <location>
        <begin position="1"/>
        <end position="28"/>
    </location>
</feature>
<dbReference type="PROSITE" id="PS51257">
    <property type="entry name" value="PROKAR_LIPOPROTEIN"/>
    <property type="match status" value="1"/>
</dbReference>
<evidence type="ECO:0000256" key="1">
    <source>
        <dbReference type="SAM" id="SignalP"/>
    </source>
</evidence>
<evidence type="ECO:0000313" key="2">
    <source>
        <dbReference type="EMBL" id="AKZ63189.1"/>
    </source>
</evidence>
<sequence length="191" mass="20047">MIKFFFASVCAASMSGCVVMSPSPIVEAANLLGSAISGVSSMTPATPQNPIVFAHAPIKEICIEWNGAVALSDFVPSLQSELQRHGVPSRVYDAGTQPGSCPMTLAYAAFVKWDMKTFSNAYAPYLTFASVTLRKEGRVVGSASYKMGEMAQDKWSSTGSKLGPVVDALLISNPVVEATNNVGTPVVFGGS</sequence>
<proteinExistence type="predicted"/>